<dbReference type="SUPFAM" id="SSF56194">
    <property type="entry name" value="Uridine diphospho-N-Acetylenolpyruvylglucosamine reductase, MurB, C-terminal domain"/>
    <property type="match status" value="1"/>
</dbReference>
<proteinExistence type="inferred from homology"/>
<comment type="function">
    <text evidence="2">Cell wall formation.</text>
</comment>
<comment type="subcellular location">
    <subcellularLocation>
        <location evidence="3">Cytoplasm</location>
    </subcellularLocation>
</comment>
<evidence type="ECO:0000256" key="15">
    <source>
        <dbReference type="ARBA" id="ARBA00023316"/>
    </source>
</evidence>
<sequence>VLAMKSATVFEEIRGEIRFGESMAKHTSWRVGGPADYWFVPEDKMDLAAFLAVLPEDVPLLWTGLGSNLLVRDGGIRGAVVCTHQGLSSINTTTTGEVHAGAGAACAKVARYSARAGLSGSEFMAGIPGTVGGALAMNAGAYGGETWDIVNQVEVLGRDGRLKIRTRAEFRTGYRNVSLGENEWFTGAVFQLSPGDPVTVKEMIRTVLTDRSQSQPIGNASAGSVFRNPTDDHAARLIESAGLKGRRVGGAMVSSKHANFIINDQGASAADIEQLILLVQTEVLEKFRIELRPEVKIEGVA</sequence>
<dbReference type="Gene3D" id="3.30.43.10">
    <property type="entry name" value="Uridine Diphospho-n-acetylenolpyruvylglucosamine Reductase, domain 2"/>
    <property type="match status" value="1"/>
</dbReference>
<dbReference type="PROSITE" id="PS51387">
    <property type="entry name" value="FAD_PCMH"/>
    <property type="match status" value="1"/>
</dbReference>
<evidence type="ECO:0000256" key="2">
    <source>
        <dbReference type="ARBA" id="ARBA00003921"/>
    </source>
</evidence>
<keyword evidence="7" id="KW-0132">Cell division</keyword>
<dbReference type="UniPathway" id="UPA00219"/>
<protein>
    <recommendedName>
        <fullName evidence="5">UDP-N-acetylmuramate dehydrogenase</fullName>
        <ecNumber evidence="5">1.3.1.98</ecNumber>
    </recommendedName>
</protein>
<dbReference type="Gene3D" id="3.90.78.10">
    <property type="entry name" value="UDP-N-acetylenolpyruvoylglucosamine reductase, C-terminal domain"/>
    <property type="match status" value="1"/>
</dbReference>
<keyword evidence="6" id="KW-0963">Cytoplasm</keyword>
<evidence type="ECO:0000256" key="6">
    <source>
        <dbReference type="ARBA" id="ARBA00022490"/>
    </source>
</evidence>
<evidence type="ECO:0000313" key="18">
    <source>
        <dbReference type="EMBL" id="SVC30178.1"/>
    </source>
</evidence>
<dbReference type="PANTHER" id="PTHR21071:SF4">
    <property type="entry name" value="UDP-N-ACETYLENOLPYRUVOYLGLUCOSAMINE REDUCTASE"/>
    <property type="match status" value="1"/>
</dbReference>
<comment type="catalytic activity">
    <reaction evidence="16">
        <text>UDP-N-acetyl-alpha-D-muramate + NADP(+) = UDP-N-acetyl-3-O-(1-carboxyvinyl)-alpha-D-glucosamine + NADPH + H(+)</text>
        <dbReference type="Rhea" id="RHEA:12248"/>
        <dbReference type="ChEBI" id="CHEBI:15378"/>
        <dbReference type="ChEBI" id="CHEBI:57783"/>
        <dbReference type="ChEBI" id="CHEBI:58349"/>
        <dbReference type="ChEBI" id="CHEBI:68483"/>
        <dbReference type="ChEBI" id="CHEBI:70757"/>
        <dbReference type="EC" id="1.3.1.98"/>
    </reaction>
</comment>
<dbReference type="Pfam" id="PF02873">
    <property type="entry name" value="MurB_C"/>
    <property type="match status" value="1"/>
</dbReference>
<evidence type="ECO:0000256" key="4">
    <source>
        <dbReference type="ARBA" id="ARBA00004752"/>
    </source>
</evidence>
<dbReference type="GO" id="GO:0009252">
    <property type="term" value="P:peptidoglycan biosynthetic process"/>
    <property type="evidence" value="ECO:0007669"/>
    <property type="project" value="UniProtKB-UniPathway"/>
</dbReference>
<evidence type="ECO:0000256" key="14">
    <source>
        <dbReference type="ARBA" id="ARBA00023306"/>
    </source>
</evidence>
<evidence type="ECO:0000256" key="7">
    <source>
        <dbReference type="ARBA" id="ARBA00022618"/>
    </source>
</evidence>
<dbReference type="NCBIfam" id="NF010480">
    <property type="entry name" value="PRK13905.1"/>
    <property type="match status" value="1"/>
</dbReference>
<dbReference type="GO" id="GO:0008762">
    <property type="term" value="F:UDP-N-acetylmuramate dehydrogenase activity"/>
    <property type="evidence" value="ECO:0007669"/>
    <property type="project" value="UniProtKB-EC"/>
</dbReference>
<dbReference type="InterPro" id="IPR006094">
    <property type="entry name" value="Oxid_FAD_bind_N"/>
</dbReference>
<dbReference type="InterPro" id="IPR016169">
    <property type="entry name" value="FAD-bd_PCMH_sub2"/>
</dbReference>
<comment type="cofactor">
    <cofactor evidence="1">
        <name>FAD</name>
        <dbReference type="ChEBI" id="CHEBI:57692"/>
    </cofactor>
</comment>
<evidence type="ECO:0000256" key="8">
    <source>
        <dbReference type="ARBA" id="ARBA00022630"/>
    </source>
</evidence>
<dbReference type="GO" id="GO:0008360">
    <property type="term" value="P:regulation of cell shape"/>
    <property type="evidence" value="ECO:0007669"/>
    <property type="project" value="UniProtKB-KW"/>
</dbReference>
<dbReference type="NCBIfam" id="TIGR00179">
    <property type="entry name" value="murB"/>
    <property type="match status" value="1"/>
</dbReference>
<dbReference type="EMBL" id="UINC01083968">
    <property type="protein sequence ID" value="SVC30178.1"/>
    <property type="molecule type" value="Genomic_DNA"/>
</dbReference>
<dbReference type="InterPro" id="IPR016167">
    <property type="entry name" value="FAD-bd_PCMH_sub1"/>
</dbReference>
<evidence type="ECO:0000256" key="11">
    <source>
        <dbReference type="ARBA" id="ARBA00022960"/>
    </source>
</evidence>
<evidence type="ECO:0000256" key="10">
    <source>
        <dbReference type="ARBA" id="ARBA00022857"/>
    </source>
</evidence>
<dbReference type="Pfam" id="PF01565">
    <property type="entry name" value="FAD_binding_4"/>
    <property type="match status" value="1"/>
</dbReference>
<organism evidence="18">
    <name type="scientific">marine metagenome</name>
    <dbReference type="NCBI Taxonomy" id="408172"/>
    <lineage>
        <taxon>unclassified sequences</taxon>
        <taxon>metagenomes</taxon>
        <taxon>ecological metagenomes</taxon>
    </lineage>
</organism>
<dbReference type="InterPro" id="IPR016166">
    <property type="entry name" value="FAD-bd_PCMH"/>
</dbReference>
<keyword evidence="14" id="KW-0131">Cell cycle</keyword>
<keyword evidence="9" id="KW-0274">FAD</keyword>
<accession>A0A382KZS7</accession>
<evidence type="ECO:0000256" key="9">
    <source>
        <dbReference type="ARBA" id="ARBA00022827"/>
    </source>
</evidence>
<evidence type="ECO:0000256" key="12">
    <source>
        <dbReference type="ARBA" id="ARBA00022984"/>
    </source>
</evidence>
<dbReference type="HAMAP" id="MF_00037">
    <property type="entry name" value="MurB"/>
    <property type="match status" value="1"/>
</dbReference>
<dbReference type="PANTHER" id="PTHR21071">
    <property type="entry name" value="UDP-N-ACETYLENOLPYRUVOYLGLUCOSAMINE REDUCTASE"/>
    <property type="match status" value="1"/>
</dbReference>
<dbReference type="SUPFAM" id="SSF56176">
    <property type="entry name" value="FAD-binding/transporter-associated domain-like"/>
    <property type="match status" value="1"/>
</dbReference>
<evidence type="ECO:0000256" key="13">
    <source>
        <dbReference type="ARBA" id="ARBA00023002"/>
    </source>
</evidence>
<evidence type="ECO:0000256" key="3">
    <source>
        <dbReference type="ARBA" id="ARBA00004496"/>
    </source>
</evidence>
<dbReference type="GO" id="GO:0071949">
    <property type="term" value="F:FAD binding"/>
    <property type="evidence" value="ECO:0007669"/>
    <property type="project" value="InterPro"/>
</dbReference>
<keyword evidence="13" id="KW-0560">Oxidoreductase</keyword>
<dbReference type="InterPro" id="IPR036318">
    <property type="entry name" value="FAD-bd_PCMH-like_sf"/>
</dbReference>
<dbReference type="InterPro" id="IPR036635">
    <property type="entry name" value="MurB_C_sf"/>
</dbReference>
<dbReference type="AlphaFoldDB" id="A0A382KZS7"/>
<dbReference type="InterPro" id="IPR003170">
    <property type="entry name" value="MurB"/>
</dbReference>
<evidence type="ECO:0000256" key="1">
    <source>
        <dbReference type="ARBA" id="ARBA00001974"/>
    </source>
</evidence>
<feature type="domain" description="FAD-binding PCMH-type" evidence="17">
    <location>
        <begin position="31"/>
        <end position="195"/>
    </location>
</feature>
<dbReference type="EC" id="1.3.1.98" evidence="5"/>
<reference evidence="18" key="1">
    <citation type="submission" date="2018-05" db="EMBL/GenBank/DDBJ databases">
        <authorList>
            <person name="Lanie J.A."/>
            <person name="Ng W.-L."/>
            <person name="Kazmierczak K.M."/>
            <person name="Andrzejewski T.M."/>
            <person name="Davidsen T.M."/>
            <person name="Wayne K.J."/>
            <person name="Tettelin H."/>
            <person name="Glass J.I."/>
            <person name="Rusch D."/>
            <person name="Podicherti R."/>
            <person name="Tsui H.-C.T."/>
            <person name="Winkler M.E."/>
        </authorList>
    </citation>
    <scope>NUCLEOTIDE SEQUENCE</scope>
</reference>
<keyword evidence="11" id="KW-0133">Cell shape</keyword>
<dbReference type="GO" id="GO:0071555">
    <property type="term" value="P:cell wall organization"/>
    <property type="evidence" value="ECO:0007669"/>
    <property type="project" value="UniProtKB-KW"/>
</dbReference>
<evidence type="ECO:0000256" key="16">
    <source>
        <dbReference type="ARBA" id="ARBA00048914"/>
    </source>
</evidence>
<evidence type="ECO:0000256" key="5">
    <source>
        <dbReference type="ARBA" id="ARBA00012518"/>
    </source>
</evidence>
<keyword evidence="8" id="KW-0285">Flavoprotein</keyword>
<comment type="pathway">
    <text evidence="4">Cell wall biogenesis; peptidoglycan biosynthesis.</text>
</comment>
<dbReference type="GO" id="GO:0005829">
    <property type="term" value="C:cytosol"/>
    <property type="evidence" value="ECO:0007669"/>
    <property type="project" value="TreeGrafter"/>
</dbReference>
<gene>
    <name evidence="18" type="ORF">METZ01_LOCUS283032</name>
</gene>
<dbReference type="GO" id="GO:0051301">
    <property type="term" value="P:cell division"/>
    <property type="evidence" value="ECO:0007669"/>
    <property type="project" value="UniProtKB-KW"/>
</dbReference>
<keyword evidence="15" id="KW-0961">Cell wall biogenesis/degradation</keyword>
<keyword evidence="12" id="KW-0573">Peptidoglycan synthesis</keyword>
<dbReference type="InterPro" id="IPR011601">
    <property type="entry name" value="MurB_C"/>
</dbReference>
<feature type="non-terminal residue" evidence="18">
    <location>
        <position position="1"/>
    </location>
</feature>
<keyword evidence="10" id="KW-0521">NADP</keyword>
<evidence type="ECO:0000259" key="17">
    <source>
        <dbReference type="PROSITE" id="PS51387"/>
    </source>
</evidence>
<name>A0A382KZS7_9ZZZZ</name>
<dbReference type="Gene3D" id="3.30.465.10">
    <property type="match status" value="1"/>
</dbReference>